<proteinExistence type="predicted"/>
<dbReference type="EMBL" id="KN832871">
    <property type="protein sequence ID" value="KIN06571.1"/>
    <property type="molecule type" value="Genomic_DNA"/>
</dbReference>
<reference evidence="2 3" key="1">
    <citation type="submission" date="2014-04" db="EMBL/GenBank/DDBJ databases">
        <authorList>
            <consortium name="DOE Joint Genome Institute"/>
            <person name="Kuo A."/>
            <person name="Martino E."/>
            <person name="Perotto S."/>
            <person name="Kohler A."/>
            <person name="Nagy L.G."/>
            <person name="Floudas D."/>
            <person name="Copeland A."/>
            <person name="Barry K.W."/>
            <person name="Cichocki N."/>
            <person name="Veneault-Fourrey C."/>
            <person name="LaButti K."/>
            <person name="Lindquist E.A."/>
            <person name="Lipzen A."/>
            <person name="Lundell T."/>
            <person name="Morin E."/>
            <person name="Murat C."/>
            <person name="Sun H."/>
            <person name="Tunlid A."/>
            <person name="Henrissat B."/>
            <person name="Grigoriev I.V."/>
            <person name="Hibbett D.S."/>
            <person name="Martin F."/>
            <person name="Nordberg H.P."/>
            <person name="Cantor M.N."/>
            <person name="Hua S.X."/>
        </authorList>
    </citation>
    <scope>NUCLEOTIDE SEQUENCE [LARGE SCALE GENOMIC DNA]</scope>
    <source>
        <strain evidence="2 3">Zn</strain>
    </source>
</reference>
<evidence type="ECO:0000313" key="3">
    <source>
        <dbReference type="Proteomes" id="UP000054321"/>
    </source>
</evidence>
<feature type="region of interest" description="Disordered" evidence="1">
    <location>
        <begin position="58"/>
        <end position="120"/>
    </location>
</feature>
<evidence type="ECO:0000256" key="1">
    <source>
        <dbReference type="SAM" id="MobiDB-lite"/>
    </source>
</evidence>
<dbReference type="AlphaFoldDB" id="A0A0C3HEC8"/>
<reference evidence="3" key="2">
    <citation type="submission" date="2015-01" db="EMBL/GenBank/DDBJ databases">
        <title>Evolutionary Origins and Diversification of the Mycorrhizal Mutualists.</title>
        <authorList>
            <consortium name="DOE Joint Genome Institute"/>
            <consortium name="Mycorrhizal Genomics Consortium"/>
            <person name="Kohler A."/>
            <person name="Kuo A."/>
            <person name="Nagy L.G."/>
            <person name="Floudas D."/>
            <person name="Copeland A."/>
            <person name="Barry K.W."/>
            <person name="Cichocki N."/>
            <person name="Veneault-Fourrey C."/>
            <person name="LaButti K."/>
            <person name="Lindquist E.A."/>
            <person name="Lipzen A."/>
            <person name="Lundell T."/>
            <person name="Morin E."/>
            <person name="Murat C."/>
            <person name="Riley R."/>
            <person name="Ohm R."/>
            <person name="Sun H."/>
            <person name="Tunlid A."/>
            <person name="Henrissat B."/>
            <person name="Grigoriev I.V."/>
            <person name="Hibbett D.S."/>
            <person name="Martin F."/>
        </authorList>
    </citation>
    <scope>NUCLEOTIDE SEQUENCE [LARGE SCALE GENOMIC DNA]</scope>
    <source>
        <strain evidence="3">Zn</strain>
    </source>
</reference>
<dbReference type="InParanoid" id="A0A0C3HEC8"/>
<evidence type="ECO:0000313" key="2">
    <source>
        <dbReference type="EMBL" id="KIN06571.1"/>
    </source>
</evidence>
<protein>
    <submittedName>
        <fullName evidence="2">Uncharacterized protein</fullName>
    </submittedName>
</protein>
<dbReference type="OrthoDB" id="5426707at2759"/>
<accession>A0A0C3HEC8</accession>
<organism evidence="2 3">
    <name type="scientific">Oidiodendron maius (strain Zn)</name>
    <dbReference type="NCBI Taxonomy" id="913774"/>
    <lineage>
        <taxon>Eukaryota</taxon>
        <taxon>Fungi</taxon>
        <taxon>Dikarya</taxon>
        <taxon>Ascomycota</taxon>
        <taxon>Pezizomycotina</taxon>
        <taxon>Leotiomycetes</taxon>
        <taxon>Leotiomycetes incertae sedis</taxon>
        <taxon>Myxotrichaceae</taxon>
        <taxon>Oidiodendron</taxon>
    </lineage>
</organism>
<feature type="compositionally biased region" description="Basic residues" evidence="1">
    <location>
        <begin position="67"/>
        <end position="82"/>
    </location>
</feature>
<sequence>MVSRLRRRDRIVESTRPTLMTRLRGPNARKRTVKTTTKVVPANTLQGHNHVQAHTHNTRASGMGLGRGRRTAKPVAQRRRRVSLGDKVSGAMMKLRGTLTNKPGVKAAGTRRMHGHRWMG</sequence>
<gene>
    <name evidence="2" type="ORF">OIDMADRAFT_17379</name>
</gene>
<dbReference type="Proteomes" id="UP000054321">
    <property type="component" value="Unassembled WGS sequence"/>
</dbReference>
<name>A0A0C3HEC8_OIDMZ</name>
<dbReference type="HOGENOM" id="CLU_124525_1_0_1"/>
<feature type="compositionally biased region" description="Basic residues" evidence="1">
    <location>
        <begin position="109"/>
        <end position="120"/>
    </location>
</feature>
<keyword evidence="3" id="KW-1185">Reference proteome</keyword>